<dbReference type="AlphaFoldDB" id="A0A6G1HXU5"/>
<proteinExistence type="predicted"/>
<feature type="compositionally biased region" description="Pro residues" evidence="1">
    <location>
        <begin position="165"/>
        <end position="185"/>
    </location>
</feature>
<feature type="region of interest" description="Disordered" evidence="1">
    <location>
        <begin position="347"/>
        <end position="373"/>
    </location>
</feature>
<evidence type="ECO:0000313" key="2">
    <source>
        <dbReference type="EMBL" id="KAF2400639.1"/>
    </source>
</evidence>
<feature type="compositionally biased region" description="Acidic residues" evidence="1">
    <location>
        <begin position="143"/>
        <end position="153"/>
    </location>
</feature>
<protein>
    <submittedName>
        <fullName evidence="2">Uncharacterized protein</fullName>
    </submittedName>
</protein>
<feature type="region of interest" description="Disordered" evidence="1">
    <location>
        <begin position="1"/>
        <end position="193"/>
    </location>
</feature>
<evidence type="ECO:0000313" key="3">
    <source>
        <dbReference type="Proteomes" id="UP000799640"/>
    </source>
</evidence>
<evidence type="ECO:0000256" key="1">
    <source>
        <dbReference type="SAM" id="MobiDB-lite"/>
    </source>
</evidence>
<feature type="region of interest" description="Disordered" evidence="1">
    <location>
        <begin position="208"/>
        <end position="292"/>
    </location>
</feature>
<accession>A0A6G1HXU5</accession>
<name>A0A6G1HXU5_9PEZI</name>
<feature type="compositionally biased region" description="Low complexity" evidence="1">
    <location>
        <begin position="272"/>
        <end position="284"/>
    </location>
</feature>
<organism evidence="2 3">
    <name type="scientific">Trichodelitschia bisporula</name>
    <dbReference type="NCBI Taxonomy" id="703511"/>
    <lineage>
        <taxon>Eukaryota</taxon>
        <taxon>Fungi</taxon>
        <taxon>Dikarya</taxon>
        <taxon>Ascomycota</taxon>
        <taxon>Pezizomycotina</taxon>
        <taxon>Dothideomycetes</taxon>
        <taxon>Dothideomycetes incertae sedis</taxon>
        <taxon>Phaeotrichales</taxon>
        <taxon>Phaeotrichaceae</taxon>
        <taxon>Trichodelitschia</taxon>
    </lineage>
</organism>
<sequence>MGLPPGMTLPPGMAFPQGFAFPQGMSIPPFNGSLPMSPVSPMSGLGILPTISPDTTDPQSSISPPQPSTSTDANSLPLPQPPPADESPVLPHLVSPDAGSTATFPQPAPTAAPAPEPEAKAKDDDFYFDDGMMSDADFHIPDGEEGFDEELFDEMERPAPVAMSSPPPPPAPAPVPPTTAAPDPAPGSAVKQPDHAMAAYYSALAQAANQAAAEGRFSRHDSFSLHSPRTGDSAHDPDPPSAPYSSSRPSLIPDDSRVSQAPSLSPPPVPEPSHLSSTSGTLSTPAKGGFYGYGDPYGDDEFGFDYSDYDSALEDDGVIAAANAEALAQDEEGVYGREFGFYARAPASGEASPADETGLGGYFGPKTWGEYAE</sequence>
<reference evidence="2" key="1">
    <citation type="journal article" date="2020" name="Stud. Mycol.">
        <title>101 Dothideomycetes genomes: a test case for predicting lifestyles and emergence of pathogens.</title>
        <authorList>
            <person name="Haridas S."/>
            <person name="Albert R."/>
            <person name="Binder M."/>
            <person name="Bloem J."/>
            <person name="Labutti K."/>
            <person name="Salamov A."/>
            <person name="Andreopoulos B."/>
            <person name="Baker S."/>
            <person name="Barry K."/>
            <person name="Bills G."/>
            <person name="Bluhm B."/>
            <person name="Cannon C."/>
            <person name="Castanera R."/>
            <person name="Culley D."/>
            <person name="Daum C."/>
            <person name="Ezra D."/>
            <person name="Gonzalez J."/>
            <person name="Henrissat B."/>
            <person name="Kuo A."/>
            <person name="Liang C."/>
            <person name="Lipzen A."/>
            <person name="Lutzoni F."/>
            <person name="Magnuson J."/>
            <person name="Mondo S."/>
            <person name="Nolan M."/>
            <person name="Ohm R."/>
            <person name="Pangilinan J."/>
            <person name="Park H.-J."/>
            <person name="Ramirez L."/>
            <person name="Alfaro M."/>
            <person name="Sun H."/>
            <person name="Tritt A."/>
            <person name="Yoshinaga Y."/>
            <person name="Zwiers L.-H."/>
            <person name="Turgeon B."/>
            <person name="Goodwin S."/>
            <person name="Spatafora J."/>
            <person name="Crous P."/>
            <person name="Grigoriev I."/>
        </authorList>
    </citation>
    <scope>NUCLEOTIDE SEQUENCE</scope>
    <source>
        <strain evidence="2">CBS 262.69</strain>
    </source>
</reference>
<feature type="compositionally biased region" description="Low complexity" evidence="1">
    <location>
        <begin position="52"/>
        <end position="72"/>
    </location>
</feature>
<gene>
    <name evidence="2" type="ORF">EJ06DRAFT_556177</name>
</gene>
<dbReference type="Proteomes" id="UP000799640">
    <property type="component" value="Unassembled WGS sequence"/>
</dbReference>
<dbReference type="EMBL" id="ML996694">
    <property type="protein sequence ID" value="KAF2400639.1"/>
    <property type="molecule type" value="Genomic_DNA"/>
</dbReference>
<keyword evidence="3" id="KW-1185">Reference proteome</keyword>
<dbReference type="OrthoDB" id="5408302at2759"/>
<feature type="compositionally biased region" description="Low complexity" evidence="1">
    <location>
        <begin position="1"/>
        <end position="12"/>
    </location>
</feature>
<feature type="compositionally biased region" description="Pro residues" evidence="1">
    <location>
        <begin position="106"/>
        <end position="116"/>
    </location>
</feature>